<dbReference type="AlphaFoldDB" id="A0A6J2JBF4"/>
<evidence type="ECO:0000313" key="1">
    <source>
        <dbReference type="Proteomes" id="UP000504629"/>
    </source>
</evidence>
<name>A0A6J2JBF4_BOMMA</name>
<evidence type="ECO:0000313" key="2">
    <source>
        <dbReference type="RefSeq" id="XP_028026830.1"/>
    </source>
</evidence>
<reference evidence="2" key="1">
    <citation type="submission" date="2025-08" db="UniProtKB">
        <authorList>
            <consortium name="RefSeq"/>
        </authorList>
    </citation>
    <scope>IDENTIFICATION</scope>
    <source>
        <tissue evidence="2">Silk gland</tissue>
    </source>
</reference>
<accession>A0A6J2JBF4</accession>
<organism evidence="1 2">
    <name type="scientific">Bombyx mandarina</name>
    <name type="common">Wild silk moth</name>
    <name type="synonym">Wild silkworm</name>
    <dbReference type="NCBI Taxonomy" id="7092"/>
    <lineage>
        <taxon>Eukaryota</taxon>
        <taxon>Metazoa</taxon>
        <taxon>Ecdysozoa</taxon>
        <taxon>Arthropoda</taxon>
        <taxon>Hexapoda</taxon>
        <taxon>Insecta</taxon>
        <taxon>Pterygota</taxon>
        <taxon>Neoptera</taxon>
        <taxon>Endopterygota</taxon>
        <taxon>Lepidoptera</taxon>
        <taxon>Glossata</taxon>
        <taxon>Ditrysia</taxon>
        <taxon>Bombycoidea</taxon>
        <taxon>Bombycidae</taxon>
        <taxon>Bombycinae</taxon>
        <taxon>Bombyx</taxon>
    </lineage>
</organism>
<gene>
    <name evidence="2" type="primary">LOC114240481</name>
</gene>
<dbReference type="Proteomes" id="UP000504629">
    <property type="component" value="Unplaced"/>
</dbReference>
<sequence length="187" mass="21321">MSDSSEDEDLSRFKDVVDNSFVKSLSQTRVTGSKTIQAIEEKPVSQRYLEISSHYNDVKVPEEMQKRIGAKLSTIIQKNTRFVDVDPVKPKKRKIKGGIKLFKDSNGFLSCDDVKDISTEKHNCEAKQLKFSKVGPDSDDIDKLHAVTVSGEYVLSKEEIKCWKSRRKEKLYKYKVSKNSDVLVALE</sequence>
<dbReference type="GeneID" id="114240481"/>
<proteinExistence type="predicted"/>
<dbReference type="KEGG" id="bman:114240481"/>
<protein>
    <submittedName>
        <fullName evidence="2">Uncharacterized protein LOC114240481</fullName>
    </submittedName>
</protein>
<keyword evidence="1" id="KW-1185">Reference proteome</keyword>
<dbReference type="OrthoDB" id="8196889at2759"/>
<dbReference type="RefSeq" id="XP_028026830.1">
    <property type="nucleotide sequence ID" value="XM_028171029.1"/>
</dbReference>